<keyword evidence="4" id="KW-1185">Reference proteome</keyword>
<reference evidence="4" key="1">
    <citation type="journal article" date="2015" name="Nat. Genet.">
        <title>The pineapple genome and the evolution of CAM photosynthesis.</title>
        <authorList>
            <person name="Ming R."/>
            <person name="VanBuren R."/>
            <person name="Wai C.M."/>
            <person name="Tang H."/>
            <person name="Schatz M.C."/>
            <person name="Bowers J.E."/>
            <person name="Lyons E."/>
            <person name="Wang M.L."/>
            <person name="Chen J."/>
            <person name="Biggers E."/>
            <person name="Zhang J."/>
            <person name="Huang L."/>
            <person name="Zhang L."/>
            <person name="Miao W."/>
            <person name="Zhang J."/>
            <person name="Ye Z."/>
            <person name="Miao C."/>
            <person name="Lin Z."/>
            <person name="Wang H."/>
            <person name="Zhou H."/>
            <person name="Yim W.C."/>
            <person name="Priest H.D."/>
            <person name="Zheng C."/>
            <person name="Woodhouse M."/>
            <person name="Edger P.P."/>
            <person name="Guyot R."/>
            <person name="Guo H.B."/>
            <person name="Guo H."/>
            <person name="Zheng G."/>
            <person name="Singh R."/>
            <person name="Sharma A."/>
            <person name="Min X."/>
            <person name="Zheng Y."/>
            <person name="Lee H."/>
            <person name="Gurtowski J."/>
            <person name="Sedlazeck F.J."/>
            <person name="Harkess A."/>
            <person name="McKain M.R."/>
            <person name="Liao Z."/>
            <person name="Fang J."/>
            <person name="Liu J."/>
            <person name="Zhang X."/>
            <person name="Zhang Q."/>
            <person name="Hu W."/>
            <person name="Qin Y."/>
            <person name="Wang K."/>
            <person name="Chen L.Y."/>
            <person name="Shirley N."/>
            <person name="Lin Y.R."/>
            <person name="Liu L.Y."/>
            <person name="Hernandez A.G."/>
            <person name="Wright C.L."/>
            <person name="Bulone V."/>
            <person name="Tuskan G.A."/>
            <person name="Heath K."/>
            <person name="Zee F."/>
            <person name="Moore P.H."/>
            <person name="Sunkar R."/>
            <person name="Leebens-Mack J.H."/>
            <person name="Mockler T."/>
            <person name="Bennetzen J.L."/>
            <person name="Freeling M."/>
            <person name="Sankoff D."/>
            <person name="Paterson A.H."/>
            <person name="Zhu X."/>
            <person name="Yang X."/>
            <person name="Smith J.A."/>
            <person name="Cushman J.C."/>
            <person name="Paull R.E."/>
            <person name="Yu Q."/>
        </authorList>
    </citation>
    <scope>NUCLEOTIDE SEQUENCE [LARGE SCALE GENOMIC DNA]</scope>
    <source>
        <strain evidence="4">cv. F153</strain>
    </source>
</reference>
<dbReference type="AlphaFoldDB" id="A0A6P5EIR6"/>
<evidence type="ECO:0000256" key="1">
    <source>
        <dbReference type="ARBA" id="ARBA00010515"/>
    </source>
</evidence>
<proteinExistence type="inferred from homology"/>
<dbReference type="InterPro" id="IPR050466">
    <property type="entry name" value="Carboxylest/Gibb_receptor"/>
</dbReference>
<organism evidence="4 5">
    <name type="scientific">Ananas comosus</name>
    <name type="common">Pineapple</name>
    <name type="synonym">Ananas ananas</name>
    <dbReference type="NCBI Taxonomy" id="4615"/>
    <lineage>
        <taxon>Eukaryota</taxon>
        <taxon>Viridiplantae</taxon>
        <taxon>Streptophyta</taxon>
        <taxon>Embryophyta</taxon>
        <taxon>Tracheophyta</taxon>
        <taxon>Spermatophyta</taxon>
        <taxon>Magnoliopsida</taxon>
        <taxon>Liliopsida</taxon>
        <taxon>Poales</taxon>
        <taxon>Bromeliaceae</taxon>
        <taxon>Bromelioideae</taxon>
        <taxon>Ananas</taxon>
    </lineage>
</organism>
<comment type="similarity">
    <text evidence="1">Belongs to the 'GDXG' lipolytic enzyme family.</text>
</comment>
<dbReference type="InterPro" id="IPR029058">
    <property type="entry name" value="AB_hydrolase_fold"/>
</dbReference>
<dbReference type="PANTHER" id="PTHR23024">
    <property type="entry name" value="ARYLACETAMIDE DEACETYLASE"/>
    <property type="match status" value="1"/>
</dbReference>
<dbReference type="GeneID" id="109706752"/>
<sequence>MDPDTEVQFEFPGLIRCYKSGRVERSAAPAPAPPSLDPITGVASRDVALDASSAPLRARLYLPSLLAHEQEQEQEQERKLPLLVYFHGGGFVVGSASAPAEHSFLNLLCARAGALALSVDYRLAPEHPLPAAYDDALAALRWATSAAPAPDPWLSRHADLTRVFSIGFSAGANIAYNVARALPPGALKGLVLIHPLLLSSALSPSEPRDAALRAKIEEGWRFVCPGTCGVDDPRVNPMGPGLKDLGCERVMVCIAEDELMERGRAYYEALRASGWGGSAELVESEGEGHEFFLQNPGSEKAVAMMERLAAFINR</sequence>
<dbReference type="InterPro" id="IPR013094">
    <property type="entry name" value="AB_hydrolase_3"/>
</dbReference>
<protein>
    <submittedName>
        <fullName evidence="5">Tuliposide A-converting enzyme 2, chloroplastic-like</fullName>
    </submittedName>
</protein>
<dbReference type="PROSITE" id="PS01173">
    <property type="entry name" value="LIPASE_GDXG_HIS"/>
    <property type="match status" value="1"/>
</dbReference>
<keyword evidence="2" id="KW-0378">Hydrolase</keyword>
<dbReference type="Gene3D" id="3.40.50.1820">
    <property type="entry name" value="alpha/beta hydrolase"/>
    <property type="match status" value="1"/>
</dbReference>
<feature type="domain" description="Alpha/beta hydrolase fold-3" evidence="3">
    <location>
        <begin position="83"/>
        <end position="292"/>
    </location>
</feature>
<reference evidence="5" key="2">
    <citation type="submission" date="2025-08" db="UniProtKB">
        <authorList>
            <consortium name="RefSeq"/>
        </authorList>
    </citation>
    <scope>IDENTIFICATION</scope>
    <source>
        <tissue evidence="5">Leaf</tissue>
    </source>
</reference>
<name>A0A6P5EIR6_ANACO</name>
<dbReference type="Pfam" id="PF07859">
    <property type="entry name" value="Abhydrolase_3"/>
    <property type="match status" value="1"/>
</dbReference>
<dbReference type="InterPro" id="IPR002168">
    <property type="entry name" value="Lipase_GDXG_HIS_AS"/>
</dbReference>
<evidence type="ECO:0000259" key="3">
    <source>
        <dbReference type="Pfam" id="PF07859"/>
    </source>
</evidence>
<dbReference type="RefSeq" id="XP_020083312.1">
    <property type="nucleotide sequence ID" value="XM_020227723.1"/>
</dbReference>
<dbReference type="PANTHER" id="PTHR23024:SF458">
    <property type="entry name" value="ALPHA_BETA HYDROLASE FOLD-3 DOMAIN-CONTAINING PROTEIN"/>
    <property type="match status" value="1"/>
</dbReference>
<dbReference type="OrthoDB" id="408631at2759"/>
<accession>A0A6P5EIR6</accession>
<dbReference type="Proteomes" id="UP000515123">
    <property type="component" value="Linkage group 2"/>
</dbReference>
<dbReference type="GO" id="GO:0016787">
    <property type="term" value="F:hydrolase activity"/>
    <property type="evidence" value="ECO:0007669"/>
    <property type="project" value="UniProtKB-KW"/>
</dbReference>
<evidence type="ECO:0000256" key="2">
    <source>
        <dbReference type="ARBA" id="ARBA00022801"/>
    </source>
</evidence>
<evidence type="ECO:0000313" key="5">
    <source>
        <dbReference type="RefSeq" id="XP_020083312.1"/>
    </source>
</evidence>
<dbReference type="SUPFAM" id="SSF53474">
    <property type="entry name" value="alpha/beta-Hydrolases"/>
    <property type="match status" value="1"/>
</dbReference>
<gene>
    <name evidence="5" type="primary">LOC109706752</name>
</gene>
<evidence type="ECO:0000313" key="4">
    <source>
        <dbReference type="Proteomes" id="UP000515123"/>
    </source>
</evidence>